<dbReference type="EMBL" id="LUCS01000028">
    <property type="protein sequence ID" value="KAF6510403.1"/>
    <property type="molecule type" value="Genomic_DNA"/>
</dbReference>
<evidence type="ECO:0000313" key="1">
    <source>
        <dbReference type="EMBL" id="KAF6510403.1"/>
    </source>
</evidence>
<comment type="caution">
    <text evidence="1">The sequence shown here is derived from an EMBL/GenBank/DDBJ whole genome shotgun (WGS) entry which is preliminary data.</text>
</comment>
<protein>
    <submittedName>
        <fullName evidence="1">Uncharacterized protein</fullName>
    </submittedName>
</protein>
<reference evidence="1 2" key="1">
    <citation type="submission" date="2016-03" db="EMBL/GenBank/DDBJ databases">
        <title>Spore heat resistance.</title>
        <authorList>
            <person name="Boekhorst J."/>
            <person name="Berendsen E.M."/>
            <person name="Wells-Bennik M.H."/>
            <person name="Kuipers O.P."/>
        </authorList>
    </citation>
    <scope>NUCLEOTIDE SEQUENCE [LARGE SCALE GENOMIC DNA]</scope>
    <source>
        <strain evidence="1 2">GS8</strain>
    </source>
</reference>
<accession>A0ABQ7HDW1</accession>
<sequence length="49" mass="5696">MHVGANVLLRFYYSLLPRNLSVKKTDGCSRPCCSLRMHFQFFFSNALPE</sequence>
<evidence type="ECO:0000313" key="2">
    <source>
        <dbReference type="Proteomes" id="UP000773850"/>
    </source>
</evidence>
<name>A0ABQ7HDW1_GEOSE</name>
<dbReference type="Proteomes" id="UP000773850">
    <property type="component" value="Unassembled WGS sequence"/>
</dbReference>
<gene>
    <name evidence="1" type="ORF">GS8_2560</name>
</gene>
<keyword evidence="2" id="KW-1185">Reference proteome</keyword>
<organism evidence="1 2">
    <name type="scientific">Geobacillus stearothermophilus</name>
    <name type="common">Bacillus stearothermophilus</name>
    <dbReference type="NCBI Taxonomy" id="1422"/>
    <lineage>
        <taxon>Bacteria</taxon>
        <taxon>Bacillati</taxon>
        <taxon>Bacillota</taxon>
        <taxon>Bacilli</taxon>
        <taxon>Bacillales</taxon>
        <taxon>Anoxybacillaceae</taxon>
        <taxon>Geobacillus</taxon>
    </lineage>
</organism>
<proteinExistence type="predicted"/>